<accession>A0A368U7T1</accession>
<keyword evidence="1 2" id="KW-0732">Signal</keyword>
<feature type="signal peptide" evidence="2">
    <location>
        <begin position="1"/>
        <end position="25"/>
    </location>
</feature>
<dbReference type="AlphaFoldDB" id="A0A368U7T1"/>
<dbReference type="OrthoDB" id="9769567at2"/>
<dbReference type="EMBL" id="QPIJ01000004">
    <property type="protein sequence ID" value="RCV93238.1"/>
    <property type="molecule type" value="Genomic_DNA"/>
</dbReference>
<comment type="caution">
    <text evidence="3">The sequence shown here is derived from an EMBL/GenBank/DDBJ whole genome shotgun (WGS) entry which is preliminary data.</text>
</comment>
<sequence>MKRLNAIMALASAALCLIAAPLALADSPLRIYGPRLDDPQAPMFTTFTQAAGVEIELVQMSAEELDAAFQQGGKPPVDVMLVTDSGNLQQAVAAGMFQPVESERLGERVPAGLRDLDAGWAGYATRSRVIFTNPEKLDWTPESYEDLADEHLKGKLCLGGGGSTYNVSLVSSMVAHHGEDAAQAWVEGLMNNLAQAPGERDGALLQATAETLNLVWPNQQGEGLQGRGAYRNVTAGALVKNTPNEADAVHFLEHLASDSVQQDVAQGIFYPVVDGLSASVAEQTLGNVTFDDIAMRELSERYAIARKIMQGAGWK</sequence>
<dbReference type="SUPFAM" id="SSF53850">
    <property type="entry name" value="Periplasmic binding protein-like II"/>
    <property type="match status" value="1"/>
</dbReference>
<dbReference type="PANTHER" id="PTHR30006">
    <property type="entry name" value="THIAMINE-BINDING PERIPLASMIC PROTEIN-RELATED"/>
    <property type="match status" value="1"/>
</dbReference>
<dbReference type="Pfam" id="PF13343">
    <property type="entry name" value="SBP_bac_6"/>
    <property type="match status" value="1"/>
</dbReference>
<evidence type="ECO:0000313" key="3">
    <source>
        <dbReference type="EMBL" id="RCV93238.1"/>
    </source>
</evidence>
<dbReference type="PANTHER" id="PTHR30006:SF15">
    <property type="entry name" value="IRON-UTILIZATION PERIPLASMIC PROTEIN"/>
    <property type="match status" value="1"/>
</dbReference>
<dbReference type="Proteomes" id="UP000253204">
    <property type="component" value="Unassembled WGS sequence"/>
</dbReference>
<organism evidence="3 4">
    <name type="scientific">Vreelandella rituensis</name>
    <dbReference type="NCBI Taxonomy" id="2282306"/>
    <lineage>
        <taxon>Bacteria</taxon>
        <taxon>Pseudomonadati</taxon>
        <taxon>Pseudomonadota</taxon>
        <taxon>Gammaproteobacteria</taxon>
        <taxon>Oceanospirillales</taxon>
        <taxon>Halomonadaceae</taxon>
        <taxon>Vreelandella</taxon>
    </lineage>
</organism>
<evidence type="ECO:0000256" key="1">
    <source>
        <dbReference type="ARBA" id="ARBA00022729"/>
    </source>
</evidence>
<feature type="chain" id="PRO_5016976312" evidence="2">
    <location>
        <begin position="26"/>
        <end position="315"/>
    </location>
</feature>
<name>A0A368U7T1_9GAMM</name>
<reference evidence="3 4" key="1">
    <citation type="submission" date="2018-07" db="EMBL/GenBank/DDBJ databases">
        <title>Halomonas rutogse sp. nov., isolated from Lake TangqianCo on Tibetan Plateau.</title>
        <authorList>
            <person name="Lu H."/>
            <person name="Xing P."/>
            <person name="Wu Q."/>
        </authorList>
    </citation>
    <scope>NUCLEOTIDE SEQUENCE [LARGE SCALE GENOMIC DNA]</scope>
    <source>
        <strain evidence="3 4">TQ8S</strain>
    </source>
</reference>
<gene>
    <name evidence="3" type="ORF">DU506_03800</name>
</gene>
<dbReference type="Gene3D" id="3.40.190.10">
    <property type="entry name" value="Periplasmic binding protein-like II"/>
    <property type="match status" value="2"/>
</dbReference>
<evidence type="ECO:0000256" key="2">
    <source>
        <dbReference type="SAM" id="SignalP"/>
    </source>
</evidence>
<protein>
    <submittedName>
        <fullName evidence="3">Extracellular solute-binding protein</fullName>
    </submittedName>
</protein>
<evidence type="ECO:0000313" key="4">
    <source>
        <dbReference type="Proteomes" id="UP000253204"/>
    </source>
</evidence>
<dbReference type="RefSeq" id="WP_114485625.1">
    <property type="nucleotide sequence ID" value="NZ_CBCSHM010000015.1"/>
</dbReference>
<proteinExistence type="predicted"/>
<keyword evidence="4" id="KW-1185">Reference proteome</keyword>